<dbReference type="GeneID" id="114435519"/>
<feature type="disulfide bond" evidence="5">
    <location>
        <begin position="288"/>
        <end position="352"/>
    </location>
</feature>
<feature type="disulfide bond" evidence="5">
    <location>
        <begin position="160"/>
        <end position="224"/>
    </location>
</feature>
<dbReference type="PRINTS" id="PR00258">
    <property type="entry name" value="SPERACTRCPTR"/>
</dbReference>
<dbReference type="SUPFAM" id="SSF56487">
    <property type="entry name" value="SRCR-like"/>
    <property type="match status" value="3"/>
</dbReference>
<feature type="domain" description="ZP" evidence="7">
    <location>
        <begin position="377"/>
        <end position="628"/>
    </location>
</feature>
<dbReference type="GO" id="GO:0005886">
    <property type="term" value="C:plasma membrane"/>
    <property type="evidence" value="ECO:0007669"/>
    <property type="project" value="TreeGrafter"/>
</dbReference>
<dbReference type="PROSITE" id="PS50287">
    <property type="entry name" value="SRCR_2"/>
    <property type="match status" value="3"/>
</dbReference>
<feature type="domain" description="SRCR" evidence="6">
    <location>
        <begin position="135"/>
        <end position="235"/>
    </location>
</feature>
<dbReference type="OrthoDB" id="2015116at2759"/>
<dbReference type="SMART" id="SM00202">
    <property type="entry name" value="SR"/>
    <property type="match status" value="3"/>
</dbReference>
<dbReference type="InterPro" id="IPR055355">
    <property type="entry name" value="ZP-C"/>
</dbReference>
<dbReference type="Pfam" id="PF23344">
    <property type="entry name" value="ZP-N"/>
    <property type="match status" value="1"/>
</dbReference>
<dbReference type="SMART" id="SM00241">
    <property type="entry name" value="ZP"/>
    <property type="match status" value="1"/>
</dbReference>
<dbReference type="InterPro" id="IPR036772">
    <property type="entry name" value="SRCR-like_dom_sf"/>
</dbReference>
<dbReference type="GO" id="GO:0004252">
    <property type="term" value="F:serine-type endopeptidase activity"/>
    <property type="evidence" value="ECO:0007669"/>
    <property type="project" value="TreeGrafter"/>
</dbReference>
<evidence type="ECO:0000259" key="6">
    <source>
        <dbReference type="PROSITE" id="PS50287"/>
    </source>
</evidence>
<dbReference type="PANTHER" id="PTHR48071:SF27">
    <property type="entry name" value="SCAVENGER RECEPTOR CYSTEINE-RICH TYPE 1 PROTEIN M130-LIKE"/>
    <property type="match status" value="1"/>
</dbReference>
<keyword evidence="8" id="KW-1185">Reference proteome</keyword>
<feature type="disulfide bond" evidence="5">
    <location>
        <begin position="90"/>
        <end position="100"/>
    </location>
</feature>
<dbReference type="Pfam" id="PF00100">
    <property type="entry name" value="Zona_pellucida"/>
    <property type="match status" value="1"/>
</dbReference>
<dbReference type="PROSITE" id="PS51034">
    <property type="entry name" value="ZP_2"/>
    <property type="match status" value="1"/>
</dbReference>
<dbReference type="Gene3D" id="2.60.40.4100">
    <property type="entry name" value="Zona pellucida, ZP-C domain"/>
    <property type="match status" value="1"/>
</dbReference>
<feature type="disulfide bond" evidence="5">
    <location>
        <begin position="332"/>
        <end position="342"/>
    </location>
</feature>
<keyword evidence="2" id="KW-0677">Repeat</keyword>
<proteinExistence type="predicted"/>
<evidence type="ECO:0000313" key="8">
    <source>
        <dbReference type="Proteomes" id="UP000515145"/>
    </source>
</evidence>
<feature type="domain" description="SRCR" evidence="6">
    <location>
        <begin position="21"/>
        <end position="121"/>
    </location>
</feature>
<evidence type="ECO:0000256" key="4">
    <source>
        <dbReference type="ARBA" id="ARBA00023180"/>
    </source>
</evidence>
<feature type="disulfide bond" evidence="5">
    <location>
        <begin position="204"/>
        <end position="214"/>
    </location>
</feature>
<keyword evidence="1" id="KW-0732">Signal</keyword>
<sequence>MLKECYLTTTTTEPTPTNAPVRLANSPSPCSGRVEIFLNGQWGTVCDDIWDLNNAQVVCQQLGCGRAVSAPQAAQFGQGSGPIWLDDVQCRGNESAITECAHQGFGSHNCRHGEDASVICQATTTTEPTPTNAPVRLANSSSPCSGRVEIFLNGQWGTVCDDIWDLNNAQVVCHQLGCGRAVSALHQAQFGQGSGPIWLDNVQCRGNESDITECAHQGFGSHNCGHGEDASVICQGPNRTTLMSISPFTATTTTEPTPTNAPVRLVNSTSPCSGRVEIFHNGQWGTVCDDLWDLNDAQVVCQQLGCGRAVSAPQAAQFGQGSGPIWLDDVQCRGNESAITDCAHQRFGSHDCRHAEDASVICQVSEQQTLLQASQLICSHDHLEVGVRLDSLLSSGLDPFSGHMAESYCSSYRLHDSKVWYEVDRWSGSCGTVLETNRTHAIYSNSLFFYHQSGDTSTLPKVIPFSCVYPLEINANLTGIINQDLLGQGLSGSGARSTAYISLYRDSRFYFSYQPGWVTLPAGSPLYVGVFSDENDRSLVVVLEDCYITHTTNPDDPMRFFLIQGGCPVNPQQVSVLENGNSSRACFSAQISSLRDTNPYIILHCRLSLCNRIGNTCVPKCRSRRGRRSVHISTQLDLLTIGPITWGQ</sequence>
<dbReference type="InterPro" id="IPR055356">
    <property type="entry name" value="ZP-N"/>
</dbReference>
<evidence type="ECO:0000259" key="7">
    <source>
        <dbReference type="PROSITE" id="PS51034"/>
    </source>
</evidence>
<dbReference type="GO" id="GO:0031638">
    <property type="term" value="P:zymogen activation"/>
    <property type="evidence" value="ECO:0007669"/>
    <property type="project" value="TreeGrafter"/>
</dbReference>
<keyword evidence="3 5" id="KW-1015">Disulfide bond</keyword>
<dbReference type="Gene3D" id="3.10.250.10">
    <property type="entry name" value="SRCR-like domain"/>
    <property type="match status" value="3"/>
</dbReference>
<feature type="disulfide bond" evidence="5">
    <location>
        <begin position="173"/>
        <end position="234"/>
    </location>
</feature>
<dbReference type="InParanoid" id="A0A6P7IDQ5"/>
<dbReference type="InterPro" id="IPR042235">
    <property type="entry name" value="ZP-C_dom"/>
</dbReference>
<dbReference type="FunFam" id="3.10.250.10:FF:000006">
    <property type="entry name" value="neurotrypsin isoform X2"/>
    <property type="match status" value="3"/>
</dbReference>
<feature type="disulfide bond" evidence="5">
    <location>
        <begin position="46"/>
        <end position="110"/>
    </location>
</feature>
<evidence type="ECO:0000256" key="5">
    <source>
        <dbReference type="PROSITE-ProRule" id="PRU00196"/>
    </source>
</evidence>
<gene>
    <name evidence="9" type="primary">LOC114435519</name>
</gene>
<dbReference type="Pfam" id="PF00530">
    <property type="entry name" value="SRCR"/>
    <property type="match status" value="3"/>
</dbReference>
<feature type="disulfide bond" evidence="5">
    <location>
        <begin position="59"/>
        <end position="120"/>
    </location>
</feature>
<organism evidence="8 9">
    <name type="scientific">Parambassis ranga</name>
    <name type="common">Indian glassy fish</name>
    <dbReference type="NCBI Taxonomy" id="210632"/>
    <lineage>
        <taxon>Eukaryota</taxon>
        <taxon>Metazoa</taxon>
        <taxon>Chordata</taxon>
        <taxon>Craniata</taxon>
        <taxon>Vertebrata</taxon>
        <taxon>Euteleostomi</taxon>
        <taxon>Actinopterygii</taxon>
        <taxon>Neopterygii</taxon>
        <taxon>Teleostei</taxon>
        <taxon>Neoteleostei</taxon>
        <taxon>Acanthomorphata</taxon>
        <taxon>Ovalentaria</taxon>
        <taxon>Ambassidae</taxon>
        <taxon>Parambassis</taxon>
    </lineage>
</organism>
<dbReference type="Proteomes" id="UP000515145">
    <property type="component" value="Chromosome 5"/>
</dbReference>
<keyword evidence="4" id="KW-0325">Glycoprotein</keyword>
<name>A0A6P7IDQ5_9TELE</name>
<evidence type="ECO:0000256" key="2">
    <source>
        <dbReference type="ARBA" id="ARBA00022737"/>
    </source>
</evidence>
<dbReference type="Gene3D" id="2.60.40.3210">
    <property type="entry name" value="Zona pellucida, ZP-N domain"/>
    <property type="match status" value="1"/>
</dbReference>
<dbReference type="InterPro" id="IPR001190">
    <property type="entry name" value="SRCR"/>
</dbReference>
<evidence type="ECO:0000256" key="3">
    <source>
        <dbReference type="ARBA" id="ARBA00023157"/>
    </source>
</evidence>
<evidence type="ECO:0000313" key="9">
    <source>
        <dbReference type="RefSeq" id="XP_028261027.1"/>
    </source>
</evidence>
<dbReference type="InterPro" id="IPR001507">
    <property type="entry name" value="ZP_dom"/>
</dbReference>
<accession>A0A6P7IDQ5</accession>
<evidence type="ECO:0000256" key="1">
    <source>
        <dbReference type="ARBA" id="ARBA00022729"/>
    </source>
</evidence>
<feature type="disulfide bond" evidence="5">
    <location>
        <begin position="301"/>
        <end position="362"/>
    </location>
</feature>
<protein>
    <submittedName>
        <fullName evidence="9">Scavenger receptor cysteine-rich domain-containing group B protein-like</fullName>
    </submittedName>
</protein>
<reference evidence="9" key="1">
    <citation type="submission" date="2025-08" db="UniProtKB">
        <authorList>
            <consortium name="RefSeq"/>
        </authorList>
    </citation>
    <scope>IDENTIFICATION</scope>
</reference>
<dbReference type="RefSeq" id="XP_028261027.1">
    <property type="nucleotide sequence ID" value="XM_028405226.1"/>
</dbReference>
<dbReference type="AlphaFoldDB" id="A0A6P7IDQ5"/>
<dbReference type="PANTHER" id="PTHR48071">
    <property type="entry name" value="SRCR DOMAIN-CONTAINING PROTEIN"/>
    <property type="match status" value="1"/>
</dbReference>
<feature type="domain" description="SRCR" evidence="6">
    <location>
        <begin position="263"/>
        <end position="363"/>
    </location>
</feature>